<evidence type="ECO:0000313" key="9">
    <source>
        <dbReference type="Ensembl" id="ENSMFAP00000057359.1"/>
    </source>
</evidence>
<dbReference type="Proteomes" id="UP000233100">
    <property type="component" value="Chromosome 19"/>
</dbReference>
<dbReference type="GeneTree" id="ENSGT01100000263479"/>
<keyword evidence="1 7" id="KW-0732">Signal</keyword>
<dbReference type="AlphaFoldDB" id="A0A7N9D4V2"/>
<feature type="region of interest" description="Disordered" evidence="5">
    <location>
        <begin position="381"/>
        <end position="421"/>
    </location>
</feature>
<evidence type="ECO:0000256" key="3">
    <source>
        <dbReference type="ARBA" id="ARBA00023180"/>
    </source>
</evidence>
<dbReference type="Bgee" id="ENSMFAG00000032097">
    <property type="expression patterns" value="Expressed in colon"/>
</dbReference>
<dbReference type="InterPro" id="IPR052598">
    <property type="entry name" value="IgSF_CEA-related"/>
</dbReference>
<feature type="chain" id="PRO_5031459932" evidence="7">
    <location>
        <begin position="31"/>
        <end position="421"/>
    </location>
</feature>
<dbReference type="InterPro" id="IPR003599">
    <property type="entry name" value="Ig_sub"/>
</dbReference>
<proteinExistence type="predicted"/>
<dbReference type="PROSITE" id="PS50835">
    <property type="entry name" value="IG_LIKE"/>
    <property type="match status" value="1"/>
</dbReference>
<dbReference type="InterPro" id="IPR036179">
    <property type="entry name" value="Ig-like_dom_sf"/>
</dbReference>
<keyword evidence="6" id="KW-0812">Transmembrane</keyword>
<accession>A0A7N9D4V2</accession>
<evidence type="ECO:0000256" key="1">
    <source>
        <dbReference type="ARBA" id="ARBA00022729"/>
    </source>
</evidence>
<dbReference type="InterPro" id="IPR007110">
    <property type="entry name" value="Ig-like_dom"/>
</dbReference>
<keyword evidence="10" id="KW-1185">Reference proteome</keyword>
<keyword evidence="6" id="KW-1133">Transmembrane helix</keyword>
<dbReference type="Pfam" id="PF13895">
    <property type="entry name" value="Ig_2"/>
    <property type="match status" value="1"/>
</dbReference>
<evidence type="ECO:0000313" key="10">
    <source>
        <dbReference type="Proteomes" id="UP000233100"/>
    </source>
</evidence>
<feature type="domain" description="Ig-like" evidence="8">
    <location>
        <begin position="227"/>
        <end position="312"/>
    </location>
</feature>
<evidence type="ECO:0000256" key="5">
    <source>
        <dbReference type="SAM" id="MobiDB-lite"/>
    </source>
</evidence>
<dbReference type="PANTHER" id="PTHR44337">
    <property type="entry name" value="CARCINOEMBRYONIC ANTIGEN-RELATED CELL ADHESION MOLECULE 8"/>
    <property type="match status" value="1"/>
</dbReference>
<evidence type="ECO:0000256" key="2">
    <source>
        <dbReference type="ARBA" id="ARBA00023157"/>
    </source>
</evidence>
<evidence type="ECO:0000259" key="8">
    <source>
        <dbReference type="PROSITE" id="PS50835"/>
    </source>
</evidence>
<gene>
    <name evidence="9" type="primary">CEACAM18</name>
</gene>
<evidence type="ECO:0000256" key="6">
    <source>
        <dbReference type="SAM" id="Phobius"/>
    </source>
</evidence>
<feature type="signal peptide" evidence="7">
    <location>
        <begin position="1"/>
        <end position="30"/>
    </location>
</feature>
<evidence type="ECO:0000256" key="4">
    <source>
        <dbReference type="ARBA" id="ARBA00023319"/>
    </source>
</evidence>
<sequence length="421" mass="46859">MDLSRPRRSLWRRLFLMASLLACGICQASGQIFITQTLGIKGYRTLLALDNVPEDVQEYNWYRGANDSVGNMIISYKPPNAEQPGPMYTGRERVNREGSLLIRPTALNDTGNYTVQVVAGNETQRATGWLEVLELGSNPGISVNASSLVENMDSVVANCHTNVTNITWYVNDVPTSSSDRMAIFPDRKTLVIRRVSRYDRTLQCVIESFPEIFQKSERISLTVAYGPDYVLLRSNPYDFDGIVMAEIGSQVEMECICYSFPDLKYHWIHNGSLLNFSDAKMNLSSLAWEQTGRYRCIVENPMTQLTMYRDVRIQAPRILPVVHRDFSISGSMVVFLIVLTVLGGVQLCGGLIYALTNHYSIRCPHCSGSKVGCWLGAGTQEPALPPEGKQNQRGSRTRGEGISQELSCQGSCGAERSAPKT</sequence>
<dbReference type="SMART" id="SM00409">
    <property type="entry name" value="IG"/>
    <property type="match status" value="3"/>
</dbReference>
<dbReference type="PANTHER" id="PTHR44337:SF10">
    <property type="entry name" value="CARCINOEMBRYONIC ANTIGEN-RELATED CELL ADHESION MOLECULE 18"/>
    <property type="match status" value="1"/>
</dbReference>
<name>A0A7N9D4V2_MACFA</name>
<protein>
    <submittedName>
        <fullName evidence="9">CEA cell adhesion molecule 18</fullName>
    </submittedName>
</protein>
<dbReference type="InterPro" id="IPR003598">
    <property type="entry name" value="Ig_sub2"/>
</dbReference>
<dbReference type="SMART" id="SM00408">
    <property type="entry name" value="IGc2"/>
    <property type="match status" value="1"/>
</dbReference>
<dbReference type="Gene3D" id="2.60.40.10">
    <property type="entry name" value="Immunoglobulins"/>
    <property type="match status" value="3"/>
</dbReference>
<reference evidence="9" key="2">
    <citation type="submission" date="2025-08" db="UniProtKB">
        <authorList>
            <consortium name="Ensembl"/>
        </authorList>
    </citation>
    <scope>IDENTIFICATION</scope>
</reference>
<keyword evidence="6" id="KW-0472">Membrane</keyword>
<feature type="transmembrane region" description="Helical" evidence="6">
    <location>
        <begin position="332"/>
        <end position="355"/>
    </location>
</feature>
<keyword evidence="2" id="KW-1015">Disulfide bond</keyword>
<dbReference type="SUPFAM" id="SSF48726">
    <property type="entry name" value="Immunoglobulin"/>
    <property type="match status" value="3"/>
</dbReference>
<dbReference type="InterPro" id="IPR013783">
    <property type="entry name" value="Ig-like_fold"/>
</dbReference>
<evidence type="ECO:0000256" key="7">
    <source>
        <dbReference type="SAM" id="SignalP"/>
    </source>
</evidence>
<reference evidence="9 10" key="1">
    <citation type="submission" date="2013-03" db="EMBL/GenBank/DDBJ databases">
        <authorList>
            <person name="Warren W."/>
            <person name="Wilson R.K."/>
        </authorList>
    </citation>
    <scope>NUCLEOTIDE SEQUENCE</scope>
</reference>
<organism evidence="9 10">
    <name type="scientific">Macaca fascicularis</name>
    <name type="common">Crab-eating macaque</name>
    <name type="synonym">Cynomolgus monkey</name>
    <dbReference type="NCBI Taxonomy" id="9541"/>
    <lineage>
        <taxon>Eukaryota</taxon>
        <taxon>Metazoa</taxon>
        <taxon>Chordata</taxon>
        <taxon>Craniata</taxon>
        <taxon>Vertebrata</taxon>
        <taxon>Euteleostomi</taxon>
        <taxon>Mammalia</taxon>
        <taxon>Eutheria</taxon>
        <taxon>Euarchontoglires</taxon>
        <taxon>Primates</taxon>
        <taxon>Haplorrhini</taxon>
        <taxon>Catarrhini</taxon>
        <taxon>Cercopithecidae</taxon>
        <taxon>Cercopithecinae</taxon>
        <taxon>Macaca</taxon>
    </lineage>
</organism>
<keyword evidence="4" id="KW-0393">Immunoglobulin domain</keyword>
<dbReference type="Ensembl" id="ENSMFAT00000093132.1">
    <property type="protein sequence ID" value="ENSMFAP00000057359.1"/>
    <property type="gene ID" value="ENSMFAG00000032097.2"/>
</dbReference>
<keyword evidence="3" id="KW-0325">Glycoprotein</keyword>
<reference evidence="9" key="3">
    <citation type="submission" date="2025-09" db="UniProtKB">
        <authorList>
            <consortium name="Ensembl"/>
        </authorList>
    </citation>
    <scope>IDENTIFICATION</scope>
</reference>